<evidence type="ECO:0000313" key="3">
    <source>
        <dbReference type="EMBL" id="CAB4194476.1"/>
    </source>
</evidence>
<dbReference type="EMBL" id="LR797158">
    <property type="protein sequence ID" value="CAB4190725.1"/>
    <property type="molecule type" value="Genomic_DNA"/>
</dbReference>
<protein>
    <submittedName>
        <fullName evidence="2">Uncharacterized protein</fullName>
    </submittedName>
</protein>
<evidence type="ECO:0000313" key="1">
    <source>
        <dbReference type="EMBL" id="CAB4148980.1"/>
    </source>
</evidence>
<name>A0A6J5RE33_9CAUD</name>
<proteinExistence type="predicted"/>
<dbReference type="EMBL" id="LR797211">
    <property type="protein sequence ID" value="CAB4194476.1"/>
    <property type="molecule type" value="Genomic_DNA"/>
</dbReference>
<reference evidence="2" key="1">
    <citation type="submission" date="2020-05" db="EMBL/GenBank/DDBJ databases">
        <authorList>
            <person name="Chiriac C."/>
            <person name="Salcher M."/>
            <person name="Ghai R."/>
            <person name="Kavagutti S V."/>
        </authorList>
    </citation>
    <scope>NUCLEOTIDE SEQUENCE</scope>
</reference>
<dbReference type="EMBL" id="LR796510">
    <property type="protein sequence ID" value="CAB4148980.1"/>
    <property type="molecule type" value="Genomic_DNA"/>
</dbReference>
<organism evidence="2">
    <name type="scientific">uncultured Caudovirales phage</name>
    <dbReference type="NCBI Taxonomy" id="2100421"/>
    <lineage>
        <taxon>Viruses</taxon>
        <taxon>Duplodnaviria</taxon>
        <taxon>Heunggongvirae</taxon>
        <taxon>Uroviricota</taxon>
        <taxon>Caudoviricetes</taxon>
        <taxon>Peduoviridae</taxon>
        <taxon>Maltschvirus</taxon>
        <taxon>Maltschvirus maltsch</taxon>
    </lineage>
</organism>
<gene>
    <name evidence="2" type="ORF">UFOVP1191_98</name>
    <name evidence="3" type="ORF">UFOVP1252_80</name>
    <name evidence="1" type="ORF">UFOVP529_40</name>
</gene>
<evidence type="ECO:0000313" key="2">
    <source>
        <dbReference type="EMBL" id="CAB4190725.1"/>
    </source>
</evidence>
<sequence length="81" mass="8952">MLYISMDIMTSKPVCNEADCSITDARLYTRGEHTRSLCVDCADRFCEDCGVRYDTEYNTAVGMFGADGSLGKIVCQSCSEQ</sequence>
<accession>A0A6J5RE33</accession>